<dbReference type="GO" id="GO:0003677">
    <property type="term" value="F:DNA binding"/>
    <property type="evidence" value="ECO:0007669"/>
    <property type="project" value="UniProtKB-KW"/>
</dbReference>
<dbReference type="Gene3D" id="2.40.50.140">
    <property type="entry name" value="Nucleic acid-binding proteins"/>
    <property type="match status" value="1"/>
</dbReference>
<name>A0A392QNB7_9FABA</name>
<protein>
    <submittedName>
        <fullName evidence="1">Replication protein A 70 kDa dna-binding subunit</fullName>
    </submittedName>
</protein>
<proteinExistence type="predicted"/>
<organism evidence="1 2">
    <name type="scientific">Trifolium medium</name>
    <dbReference type="NCBI Taxonomy" id="97028"/>
    <lineage>
        <taxon>Eukaryota</taxon>
        <taxon>Viridiplantae</taxon>
        <taxon>Streptophyta</taxon>
        <taxon>Embryophyta</taxon>
        <taxon>Tracheophyta</taxon>
        <taxon>Spermatophyta</taxon>
        <taxon>Magnoliopsida</taxon>
        <taxon>eudicotyledons</taxon>
        <taxon>Gunneridae</taxon>
        <taxon>Pentapetalae</taxon>
        <taxon>rosids</taxon>
        <taxon>fabids</taxon>
        <taxon>Fabales</taxon>
        <taxon>Fabaceae</taxon>
        <taxon>Papilionoideae</taxon>
        <taxon>50 kb inversion clade</taxon>
        <taxon>NPAAA clade</taxon>
        <taxon>Hologalegina</taxon>
        <taxon>IRL clade</taxon>
        <taxon>Trifolieae</taxon>
        <taxon>Trifolium</taxon>
    </lineage>
</organism>
<evidence type="ECO:0000313" key="1">
    <source>
        <dbReference type="EMBL" id="MCI25881.1"/>
    </source>
</evidence>
<dbReference type="EMBL" id="LXQA010149973">
    <property type="protein sequence ID" value="MCI25881.1"/>
    <property type="molecule type" value="Genomic_DNA"/>
</dbReference>
<dbReference type="InterPro" id="IPR012340">
    <property type="entry name" value="NA-bd_OB-fold"/>
</dbReference>
<reference evidence="1 2" key="1">
    <citation type="journal article" date="2018" name="Front. Plant Sci.">
        <title>Red Clover (Trifolium pratense) and Zigzag Clover (T. medium) - A Picture of Genomic Similarities and Differences.</title>
        <authorList>
            <person name="Dluhosova J."/>
            <person name="Istvanek J."/>
            <person name="Nedelnik J."/>
            <person name="Repkova J."/>
        </authorList>
    </citation>
    <scope>NUCLEOTIDE SEQUENCE [LARGE SCALE GENOMIC DNA]</scope>
    <source>
        <strain evidence="2">cv. 10/8</strain>
        <tissue evidence="1">Leaf</tissue>
    </source>
</reference>
<sequence>GGAYRTTRHPYKLNFQFGSLVQRLTNFEINKSPFLFVPISEIVGGSYDTDYLCDVIGLLTGVGQEREITNQNGSTTKLNVIELEKDGYELI</sequence>
<accession>A0A392QNB7</accession>
<keyword evidence="2" id="KW-1185">Reference proteome</keyword>
<comment type="caution">
    <text evidence="1">The sequence shown here is derived from an EMBL/GenBank/DDBJ whole genome shotgun (WGS) entry which is preliminary data.</text>
</comment>
<evidence type="ECO:0000313" key="2">
    <source>
        <dbReference type="Proteomes" id="UP000265520"/>
    </source>
</evidence>
<dbReference type="Proteomes" id="UP000265520">
    <property type="component" value="Unassembled WGS sequence"/>
</dbReference>
<dbReference type="AlphaFoldDB" id="A0A392QNB7"/>
<keyword evidence="1" id="KW-0238">DNA-binding</keyword>
<feature type="non-terminal residue" evidence="1">
    <location>
        <position position="1"/>
    </location>
</feature>